<dbReference type="Gene3D" id="3.30.565.10">
    <property type="entry name" value="Histidine kinase-like ATPase, C-terminal domain"/>
    <property type="match status" value="1"/>
</dbReference>
<dbReference type="PROSITE" id="PS50109">
    <property type="entry name" value="HIS_KIN"/>
    <property type="match status" value="1"/>
</dbReference>
<dbReference type="Proteomes" id="UP000198775">
    <property type="component" value="Unassembled WGS sequence"/>
</dbReference>
<evidence type="ECO:0000259" key="11">
    <source>
        <dbReference type="PROSITE" id="PS50110"/>
    </source>
</evidence>
<feature type="domain" description="Response regulatory" evidence="11">
    <location>
        <begin position="8"/>
        <end position="123"/>
    </location>
</feature>
<dbReference type="SMART" id="SM00387">
    <property type="entry name" value="HATPase_c"/>
    <property type="match status" value="1"/>
</dbReference>
<dbReference type="InterPro" id="IPR003661">
    <property type="entry name" value="HisK_dim/P_dom"/>
</dbReference>
<organism evidence="14 15">
    <name type="scientific">Halorientalis persicus</name>
    <dbReference type="NCBI Taxonomy" id="1367881"/>
    <lineage>
        <taxon>Archaea</taxon>
        <taxon>Methanobacteriati</taxon>
        <taxon>Methanobacteriota</taxon>
        <taxon>Stenosarchaea group</taxon>
        <taxon>Halobacteria</taxon>
        <taxon>Halobacteriales</taxon>
        <taxon>Haloarculaceae</taxon>
        <taxon>Halorientalis</taxon>
    </lineage>
</organism>
<feature type="domain" description="Histidine kinase" evidence="10">
    <location>
        <begin position="274"/>
        <end position="464"/>
    </location>
</feature>
<dbReference type="Pfam" id="PF00512">
    <property type="entry name" value="HisKA"/>
    <property type="match status" value="1"/>
</dbReference>
<dbReference type="PROSITE" id="PS50110">
    <property type="entry name" value="RESPONSE_REGULATORY"/>
    <property type="match status" value="1"/>
</dbReference>
<feature type="domain" description="PAC" evidence="13">
    <location>
        <begin position="212"/>
        <end position="263"/>
    </location>
</feature>
<keyword evidence="4" id="KW-0808">Transferase</keyword>
<dbReference type="InterPro" id="IPR000014">
    <property type="entry name" value="PAS"/>
</dbReference>
<dbReference type="Pfam" id="PF08447">
    <property type="entry name" value="PAS_3"/>
    <property type="match status" value="1"/>
</dbReference>
<feature type="region of interest" description="Disordered" evidence="9">
    <location>
        <begin position="1"/>
        <end position="20"/>
    </location>
</feature>
<dbReference type="SMART" id="SM00448">
    <property type="entry name" value="REC"/>
    <property type="match status" value="1"/>
</dbReference>
<dbReference type="InterPro" id="IPR004358">
    <property type="entry name" value="Sig_transdc_His_kin-like_C"/>
</dbReference>
<dbReference type="PANTHER" id="PTHR43711:SF1">
    <property type="entry name" value="HISTIDINE KINASE 1"/>
    <property type="match status" value="1"/>
</dbReference>
<dbReference type="PROSITE" id="PS50112">
    <property type="entry name" value="PAS"/>
    <property type="match status" value="1"/>
</dbReference>
<feature type="domain" description="PAS" evidence="12">
    <location>
        <begin position="138"/>
        <end position="197"/>
    </location>
</feature>
<dbReference type="InterPro" id="IPR035965">
    <property type="entry name" value="PAS-like_dom_sf"/>
</dbReference>
<dbReference type="EMBL" id="FOCX01000011">
    <property type="protein sequence ID" value="SEO35578.1"/>
    <property type="molecule type" value="Genomic_DNA"/>
</dbReference>
<dbReference type="Gene3D" id="1.10.287.130">
    <property type="match status" value="1"/>
</dbReference>
<dbReference type="SUPFAM" id="SSF55874">
    <property type="entry name" value="ATPase domain of HSP90 chaperone/DNA topoisomerase II/histidine kinase"/>
    <property type="match status" value="1"/>
</dbReference>
<dbReference type="InterPro" id="IPR003594">
    <property type="entry name" value="HATPase_dom"/>
</dbReference>
<evidence type="ECO:0000256" key="3">
    <source>
        <dbReference type="ARBA" id="ARBA00022553"/>
    </source>
</evidence>
<dbReference type="CDD" id="cd00130">
    <property type="entry name" value="PAS"/>
    <property type="match status" value="1"/>
</dbReference>
<evidence type="ECO:0000256" key="5">
    <source>
        <dbReference type="ARBA" id="ARBA00022777"/>
    </source>
</evidence>
<dbReference type="InterPro" id="IPR005467">
    <property type="entry name" value="His_kinase_dom"/>
</dbReference>
<dbReference type="Pfam" id="PF00072">
    <property type="entry name" value="Response_reg"/>
    <property type="match status" value="1"/>
</dbReference>
<evidence type="ECO:0000259" key="13">
    <source>
        <dbReference type="PROSITE" id="PS50113"/>
    </source>
</evidence>
<dbReference type="Gene3D" id="3.40.50.2300">
    <property type="match status" value="1"/>
</dbReference>
<dbReference type="PRINTS" id="PR00344">
    <property type="entry name" value="BCTRLSENSOR"/>
</dbReference>
<dbReference type="SUPFAM" id="SSF55785">
    <property type="entry name" value="PYP-like sensor domain (PAS domain)"/>
    <property type="match status" value="1"/>
</dbReference>
<dbReference type="CDD" id="cd00156">
    <property type="entry name" value="REC"/>
    <property type="match status" value="1"/>
</dbReference>
<evidence type="ECO:0000313" key="15">
    <source>
        <dbReference type="Proteomes" id="UP000198775"/>
    </source>
</evidence>
<evidence type="ECO:0000313" key="14">
    <source>
        <dbReference type="EMBL" id="SEO35578.1"/>
    </source>
</evidence>
<dbReference type="InterPro" id="IPR011006">
    <property type="entry name" value="CheY-like_superfamily"/>
</dbReference>
<dbReference type="SUPFAM" id="SSF52172">
    <property type="entry name" value="CheY-like"/>
    <property type="match status" value="1"/>
</dbReference>
<dbReference type="SMART" id="SM00388">
    <property type="entry name" value="HisKA"/>
    <property type="match status" value="1"/>
</dbReference>
<dbReference type="OrthoDB" id="342253at2157"/>
<dbReference type="InterPro" id="IPR001789">
    <property type="entry name" value="Sig_transdc_resp-reg_receiver"/>
</dbReference>
<dbReference type="AlphaFoldDB" id="A0A1H8P1U8"/>
<dbReference type="CDD" id="cd00082">
    <property type="entry name" value="HisKA"/>
    <property type="match status" value="1"/>
</dbReference>
<comment type="caution">
    <text evidence="7">Lacks conserved residue(s) required for the propagation of feature annotation.</text>
</comment>
<dbReference type="EC" id="2.7.13.3" evidence="2"/>
<evidence type="ECO:0000256" key="1">
    <source>
        <dbReference type="ARBA" id="ARBA00000085"/>
    </source>
</evidence>
<gene>
    <name evidence="14" type="ORF">SAMN05216388_1011120</name>
</gene>
<evidence type="ECO:0000256" key="6">
    <source>
        <dbReference type="ARBA" id="ARBA00023012"/>
    </source>
</evidence>
<dbReference type="InterPro" id="IPR050736">
    <property type="entry name" value="Sensor_HK_Regulatory"/>
</dbReference>
<dbReference type="GO" id="GO:0000155">
    <property type="term" value="F:phosphorelay sensor kinase activity"/>
    <property type="evidence" value="ECO:0007669"/>
    <property type="project" value="InterPro"/>
</dbReference>
<name>A0A1H8P1U8_9EURY</name>
<dbReference type="SUPFAM" id="SSF47384">
    <property type="entry name" value="Homodimeric domain of signal transducing histidine kinase"/>
    <property type="match status" value="1"/>
</dbReference>
<dbReference type="InterPro" id="IPR000700">
    <property type="entry name" value="PAS-assoc_C"/>
</dbReference>
<evidence type="ECO:0000259" key="12">
    <source>
        <dbReference type="PROSITE" id="PS50112"/>
    </source>
</evidence>
<evidence type="ECO:0000256" key="9">
    <source>
        <dbReference type="SAM" id="MobiDB-lite"/>
    </source>
</evidence>
<feature type="coiled-coil region" evidence="8">
    <location>
        <begin position="247"/>
        <end position="274"/>
    </location>
</feature>
<comment type="catalytic activity">
    <reaction evidence="1">
        <text>ATP + protein L-histidine = ADP + protein N-phospho-L-histidine.</text>
        <dbReference type="EC" id="2.7.13.3"/>
    </reaction>
</comment>
<dbReference type="InterPro" id="IPR036890">
    <property type="entry name" value="HATPase_C_sf"/>
</dbReference>
<sequence>MVDGSCPPTVLVTPEPDPDTLSEELAETAEVSSVETAEQGAAALELLEEGPVGAVLSAAELADMDGVDLLRRARQQRTTVPFVLFSRDGDERLVSDALSVGVTEYVPVESNPDADALADRLTDALARVRPDLTGEAEAAGRFEQLVEFSTDLLTIHRRDGTVRYVNPIIEDIMGYSPSEFVGRKPIDRIHPDDQDRVLSFFADPKEWLGETREVIYRMRTAEGEWRTLESVGHNRLKDPALAGVVVNSRDVTERQQYQRELERQNERLEKFASVVSHDLRNPLQVIRARVEAARAESQSAHHDHIEDAVDRMETLIDDVLTLARDGRVIGDLGETALDDCARAAWGRINAPDATLECRTDCAIEADADRLVELLQNLYSNAVTHAGPDVTVRIGVLGDDDRVGFYVEDDGPGISIDERDLVFDYGYTTGDGTGMGLAIVREIVQAHGWEVSLADGADGTRFEFTGVTVCPNRE</sequence>
<dbReference type="Pfam" id="PF02518">
    <property type="entry name" value="HATPase_c"/>
    <property type="match status" value="1"/>
</dbReference>
<evidence type="ECO:0000256" key="4">
    <source>
        <dbReference type="ARBA" id="ARBA00022679"/>
    </source>
</evidence>
<dbReference type="InterPro" id="IPR013655">
    <property type="entry name" value="PAS_fold_3"/>
</dbReference>
<evidence type="ECO:0000259" key="10">
    <source>
        <dbReference type="PROSITE" id="PS50109"/>
    </source>
</evidence>
<dbReference type="InterPro" id="IPR036097">
    <property type="entry name" value="HisK_dim/P_sf"/>
</dbReference>
<dbReference type="SMART" id="SM00091">
    <property type="entry name" value="PAS"/>
    <property type="match status" value="1"/>
</dbReference>
<dbReference type="PANTHER" id="PTHR43711">
    <property type="entry name" value="TWO-COMPONENT HISTIDINE KINASE"/>
    <property type="match status" value="1"/>
</dbReference>
<dbReference type="RefSeq" id="WP_092660784.1">
    <property type="nucleotide sequence ID" value="NZ_FOCX01000011.1"/>
</dbReference>
<dbReference type="PROSITE" id="PS50113">
    <property type="entry name" value="PAC"/>
    <property type="match status" value="1"/>
</dbReference>
<keyword evidence="6" id="KW-0902">Two-component regulatory system</keyword>
<evidence type="ECO:0000256" key="7">
    <source>
        <dbReference type="PROSITE-ProRule" id="PRU00169"/>
    </source>
</evidence>
<reference evidence="15" key="1">
    <citation type="submission" date="2016-10" db="EMBL/GenBank/DDBJ databases">
        <authorList>
            <person name="Varghese N."/>
            <person name="Submissions S."/>
        </authorList>
    </citation>
    <scope>NUCLEOTIDE SEQUENCE [LARGE SCALE GENOMIC DNA]</scope>
    <source>
        <strain evidence="15">IBRC-M 10043</strain>
    </source>
</reference>
<proteinExistence type="predicted"/>
<keyword evidence="15" id="KW-1185">Reference proteome</keyword>
<keyword evidence="8" id="KW-0175">Coiled coil</keyword>
<keyword evidence="5" id="KW-0418">Kinase</keyword>
<dbReference type="Gene3D" id="3.30.450.20">
    <property type="entry name" value="PAS domain"/>
    <property type="match status" value="1"/>
</dbReference>
<dbReference type="NCBIfam" id="TIGR00229">
    <property type="entry name" value="sensory_box"/>
    <property type="match status" value="1"/>
</dbReference>
<protein>
    <recommendedName>
        <fullName evidence="2">histidine kinase</fullName>
        <ecNumber evidence="2">2.7.13.3</ecNumber>
    </recommendedName>
</protein>
<evidence type="ECO:0000256" key="8">
    <source>
        <dbReference type="SAM" id="Coils"/>
    </source>
</evidence>
<accession>A0A1H8P1U8</accession>
<keyword evidence="3" id="KW-0597">Phosphoprotein</keyword>
<evidence type="ECO:0000256" key="2">
    <source>
        <dbReference type="ARBA" id="ARBA00012438"/>
    </source>
</evidence>